<dbReference type="Proteomes" id="UP000323257">
    <property type="component" value="Unassembled WGS sequence"/>
</dbReference>
<gene>
    <name evidence="1" type="ORF">BCM02_11959</name>
</gene>
<dbReference type="RefSeq" id="WP_148933431.1">
    <property type="nucleotide sequence ID" value="NZ_VNHS01000019.1"/>
</dbReference>
<dbReference type="AlphaFoldDB" id="A0A5S5BN56"/>
<evidence type="ECO:0000313" key="2">
    <source>
        <dbReference type="Proteomes" id="UP000323257"/>
    </source>
</evidence>
<evidence type="ECO:0000313" key="1">
    <source>
        <dbReference type="EMBL" id="TYP68374.1"/>
    </source>
</evidence>
<reference evidence="1 2" key="1">
    <citation type="submission" date="2019-07" db="EMBL/GenBank/DDBJ databases">
        <title>Genomic Encyclopedia of Type Strains, Phase III (KMG-III): the genomes of soil and plant-associated and newly described type strains.</title>
        <authorList>
            <person name="Whitman W."/>
        </authorList>
    </citation>
    <scope>NUCLEOTIDE SEQUENCE [LARGE SCALE GENOMIC DNA]</scope>
    <source>
        <strain evidence="1 2">BL24</strain>
    </source>
</reference>
<dbReference type="OrthoDB" id="37369at2"/>
<protein>
    <submittedName>
        <fullName evidence="1">Uncharacterized protein</fullName>
    </submittedName>
</protein>
<dbReference type="PANTHER" id="PTHR39961:SF1">
    <property type="entry name" value="DUF458 DOMAIN-CONTAINING PROTEIN"/>
    <property type="match status" value="1"/>
</dbReference>
<comment type="caution">
    <text evidence="1">The sequence shown here is derived from an EMBL/GenBank/DDBJ whole genome shotgun (WGS) entry which is preliminary data.</text>
</comment>
<dbReference type="EMBL" id="VNHS01000019">
    <property type="protein sequence ID" value="TYP68374.1"/>
    <property type="molecule type" value="Genomic_DNA"/>
</dbReference>
<sequence>MSKQASKWDDLRFQNVSESGMTLEAVMNRMLRFIGQDPRCAYHFVIGTDSQVFRGYTKFVTGIVLHRPGKGAWACYRVVVLPREVLSLREKLSYETSLSQELAAYFADDLLRDMEAPLLPYVYQGASLESFIDIDAGTEPVVNKTSLYVQEMVERVEASGVFLARVKPESYAASAYANRYTKRPVKKVM</sequence>
<proteinExistence type="predicted"/>
<dbReference type="PANTHER" id="PTHR39961">
    <property type="entry name" value="HYPOTHETICAL CYTOSOLIC PROTEIN"/>
    <property type="match status" value="1"/>
</dbReference>
<dbReference type="InterPro" id="IPR007405">
    <property type="entry name" value="Phage_KVP40_Orf299"/>
</dbReference>
<accession>A0A5S5BN56</accession>
<dbReference type="Pfam" id="PF04308">
    <property type="entry name" value="RNaseH_like"/>
    <property type="match status" value="1"/>
</dbReference>
<keyword evidence="2" id="KW-1185">Reference proteome</keyword>
<organism evidence="1 2">
    <name type="scientific">Paenibacillus methanolicus</name>
    <dbReference type="NCBI Taxonomy" id="582686"/>
    <lineage>
        <taxon>Bacteria</taxon>
        <taxon>Bacillati</taxon>
        <taxon>Bacillota</taxon>
        <taxon>Bacilli</taxon>
        <taxon>Bacillales</taxon>
        <taxon>Paenibacillaceae</taxon>
        <taxon>Paenibacillus</taxon>
    </lineage>
</organism>
<name>A0A5S5BN56_9BACL</name>